<organism evidence="1 2">
    <name type="scientific">Pseudidiomarina tainanensis</name>
    <dbReference type="NCBI Taxonomy" id="502365"/>
    <lineage>
        <taxon>Bacteria</taxon>
        <taxon>Pseudomonadati</taxon>
        <taxon>Pseudomonadota</taxon>
        <taxon>Gammaproteobacteria</taxon>
        <taxon>Alteromonadales</taxon>
        <taxon>Idiomarinaceae</taxon>
        <taxon>Pseudidiomarina</taxon>
    </lineage>
</organism>
<name>A0ACD2HI99_9GAMM</name>
<reference evidence="1" key="1">
    <citation type="submission" date="2017-11" db="EMBL/GenBank/DDBJ databases">
        <title>Comparative genomic and phylogenomic analyses of the family Idiomarinaceae.</title>
        <authorList>
            <person name="Liu Y."/>
            <person name="Shao Z."/>
        </authorList>
    </citation>
    <scope>NUCLEOTIDE SEQUENCE</scope>
    <source>
        <strain evidence="1">PIN1</strain>
    </source>
</reference>
<dbReference type="EMBL" id="PIQJ01000001">
    <property type="protein sequence ID" value="RZQ56029.1"/>
    <property type="molecule type" value="Genomic_DNA"/>
</dbReference>
<comment type="caution">
    <text evidence="1">The sequence shown here is derived from an EMBL/GenBank/DDBJ whole genome shotgun (WGS) entry which is preliminary data.</text>
</comment>
<evidence type="ECO:0000313" key="1">
    <source>
        <dbReference type="EMBL" id="RZQ56029.1"/>
    </source>
</evidence>
<keyword evidence="2" id="KW-1185">Reference proteome</keyword>
<sequence length="368" mass="42053">MAGLKRLFNKGWWVIPHPFQPEDLRYWRVKLMQNIQFILQLYTGIFFFLNIFLFDYLLMAAADAILFGGILALQIDLRKHLNIERSARLLIGIIVIFLGMYFALAHGRNYSFIWFSMVPLLAFFLLGLRLGLYVSGGFLAALVAFIIWFSPQWPSYAINLPAVFNIALALVAVLTISRHYEKSREEAFNFLAKRNRELEVLARTDTLTQLKNRSHLDDVLEQELERAHRYQHELAVLILDTDHFKTLNDNYGHLVGDQVLKELSQVLSAQIRASDILGRWGGEEFLVIAPNTDEEGAVELAEKIRIAVAEHRFTEQKLHLTVSIGCTDCLDEDTIISIVQRADNGLYQAKHDGRNCTRLGKAARAAVH</sequence>
<dbReference type="Proteomes" id="UP000293092">
    <property type="component" value="Unassembled WGS sequence"/>
</dbReference>
<proteinExistence type="predicted"/>
<protein>
    <submittedName>
        <fullName evidence="1">Uncharacterized protein</fullName>
    </submittedName>
</protein>
<evidence type="ECO:0000313" key="2">
    <source>
        <dbReference type="Proteomes" id="UP000293092"/>
    </source>
</evidence>
<accession>A0ACD2HI99</accession>
<gene>
    <name evidence="1" type="ORF">CWI82_01570</name>
</gene>